<reference evidence="7" key="1">
    <citation type="submission" date="2020-11" db="EMBL/GenBank/DDBJ databases">
        <authorList>
            <person name="Tran Van P."/>
        </authorList>
    </citation>
    <scope>NUCLEOTIDE SEQUENCE</scope>
</reference>
<dbReference type="EMBL" id="OA883391">
    <property type="protein sequence ID" value="CAD7278767.1"/>
    <property type="molecule type" value="Genomic_DNA"/>
</dbReference>
<dbReference type="InterPro" id="IPR015915">
    <property type="entry name" value="Kelch-typ_b-propeller"/>
</dbReference>
<dbReference type="InterPro" id="IPR056737">
    <property type="entry name" value="Beta-prop_ATRN-MKLN-like"/>
</dbReference>
<keyword evidence="8" id="KW-1185">Reference proteome</keyword>
<evidence type="ECO:0000313" key="7">
    <source>
        <dbReference type="EMBL" id="CAD7278767.1"/>
    </source>
</evidence>
<accession>A0A7R9BRE4</accession>
<dbReference type="PROSITE" id="PS50097">
    <property type="entry name" value="BTB"/>
    <property type="match status" value="1"/>
</dbReference>
<dbReference type="InterPro" id="IPR006652">
    <property type="entry name" value="Kelch_1"/>
</dbReference>
<feature type="domain" description="BTB" evidence="6">
    <location>
        <begin position="1"/>
        <end position="62"/>
    </location>
</feature>
<dbReference type="Gene3D" id="1.25.40.420">
    <property type="match status" value="1"/>
</dbReference>
<dbReference type="OrthoDB" id="191037at2759"/>
<dbReference type="InterPro" id="IPR017096">
    <property type="entry name" value="BTB-kelch_protein"/>
</dbReference>
<comment type="function">
    <text evidence="4">Probable substrate-specific adapter of an E3 ubiquitin-protein ligase complex which mediates the ubiquitination and subsequent proteasomal degradation of target proteins. May have a role in synapse differentiation and growth.</text>
</comment>
<dbReference type="Gene3D" id="3.30.710.10">
    <property type="entry name" value="Potassium Channel Kv1.1, Chain A"/>
    <property type="match status" value="1"/>
</dbReference>
<dbReference type="InterPro" id="IPR011333">
    <property type="entry name" value="SKP1/BTB/POZ_sf"/>
</dbReference>
<dbReference type="Gene3D" id="2.120.10.80">
    <property type="entry name" value="Kelch-type beta propeller"/>
    <property type="match status" value="2"/>
</dbReference>
<feature type="compositionally biased region" description="Low complexity" evidence="5">
    <location>
        <begin position="552"/>
        <end position="562"/>
    </location>
</feature>
<dbReference type="SMART" id="SM00612">
    <property type="entry name" value="Kelch"/>
    <property type="match status" value="6"/>
</dbReference>
<dbReference type="Proteomes" id="UP000678499">
    <property type="component" value="Unassembled WGS sequence"/>
</dbReference>
<dbReference type="AlphaFoldDB" id="A0A7R9BRE4"/>
<keyword evidence="3" id="KW-0677">Repeat</keyword>
<dbReference type="SUPFAM" id="SSF117281">
    <property type="entry name" value="Kelch motif"/>
    <property type="match status" value="1"/>
</dbReference>
<dbReference type="SMART" id="SM00875">
    <property type="entry name" value="BACK"/>
    <property type="match status" value="1"/>
</dbReference>
<dbReference type="PANTHER" id="PTHR45632">
    <property type="entry name" value="LD33804P"/>
    <property type="match status" value="1"/>
</dbReference>
<organism evidence="7">
    <name type="scientific">Notodromas monacha</name>
    <dbReference type="NCBI Taxonomy" id="399045"/>
    <lineage>
        <taxon>Eukaryota</taxon>
        <taxon>Metazoa</taxon>
        <taxon>Ecdysozoa</taxon>
        <taxon>Arthropoda</taxon>
        <taxon>Crustacea</taxon>
        <taxon>Oligostraca</taxon>
        <taxon>Ostracoda</taxon>
        <taxon>Podocopa</taxon>
        <taxon>Podocopida</taxon>
        <taxon>Cypridocopina</taxon>
        <taxon>Cypridoidea</taxon>
        <taxon>Cyprididae</taxon>
        <taxon>Notodromas</taxon>
    </lineage>
</organism>
<dbReference type="GO" id="GO:0003779">
    <property type="term" value="F:actin binding"/>
    <property type="evidence" value="ECO:0007669"/>
    <property type="project" value="UniProtKB-KW"/>
</dbReference>
<evidence type="ECO:0000259" key="6">
    <source>
        <dbReference type="PROSITE" id="PS50097"/>
    </source>
</evidence>
<dbReference type="InterPro" id="IPR011705">
    <property type="entry name" value="BACK"/>
</dbReference>
<evidence type="ECO:0000256" key="3">
    <source>
        <dbReference type="ARBA" id="ARBA00022737"/>
    </source>
</evidence>
<dbReference type="Pfam" id="PF00651">
    <property type="entry name" value="BTB"/>
    <property type="match status" value="1"/>
</dbReference>
<proteinExistence type="predicted"/>
<evidence type="ECO:0000256" key="4">
    <source>
        <dbReference type="ARBA" id="ARBA00043912"/>
    </source>
</evidence>
<keyword evidence="2" id="KW-0880">Kelch repeat</keyword>
<dbReference type="Pfam" id="PF24981">
    <property type="entry name" value="Beta-prop_ATRN-LZTR1"/>
    <property type="match status" value="1"/>
</dbReference>
<dbReference type="EMBL" id="CAJPEX010001354">
    <property type="protein sequence ID" value="CAG0918919.1"/>
    <property type="molecule type" value="Genomic_DNA"/>
</dbReference>
<protein>
    <recommendedName>
        <fullName evidence="1">Kelch-like protein diablo</fullName>
    </recommendedName>
</protein>
<evidence type="ECO:0000256" key="1">
    <source>
        <dbReference type="ARBA" id="ARBA00013699"/>
    </source>
</evidence>
<dbReference type="InterPro" id="IPR000210">
    <property type="entry name" value="BTB/POZ_dom"/>
</dbReference>
<dbReference type="SUPFAM" id="SSF54695">
    <property type="entry name" value="POZ domain"/>
    <property type="match status" value="1"/>
</dbReference>
<dbReference type="SMART" id="SM00225">
    <property type="entry name" value="BTB"/>
    <property type="match status" value="1"/>
</dbReference>
<feature type="region of interest" description="Disordered" evidence="5">
    <location>
        <begin position="542"/>
        <end position="562"/>
    </location>
</feature>
<sequence>MTERRFLRFTRALLSVRSPYFKSLFTKNSHGDYDEVEILDTPGDLVSLLIEYIYSNSCRLTKDNIDRVLAASERFQIPGLREYCAQYLNFGLKPENALGLLRYARSRNLPDLASLAHRYVTTHFHEIVLRSDEFYRMDARRLAEYLRDDFLNARSEELVFETVIKWVAVDSEKRIEFLPQLLRSVRFGLVSYKFLTEQVLPHPFIANNEKTQIALYEPSVFLAEAESKPAFEIDINDPLARPRIPNQILFALGGWSAGAPTNFIETYDARSDRWFLHVSEDAPPSSYHGLVVLDNKIYMVGGFDGNTHFSNTRVYDPTTQTWEEKACMYYPRCYVSVCELAGKIYALGGYDGRTRMRSAERYSPGDNQWELLEPMQRQRSDASACSARGKVFICGGFNGQEVLNSVEAYDPDARTWTYFRPMLSPRSGVSFVCYRGSLYALGGFNGFGRMNSSECYDFDTGHWQEIPPMHTARSNFAATVMEDLVYVVGGFNGTTTISNVECYDKTTDRWYDVGWMNINRSALAACVLTDPPNKREYSYLSKAQVPDLPDPSSSNNNTNTTK</sequence>
<evidence type="ECO:0000313" key="8">
    <source>
        <dbReference type="Proteomes" id="UP000678499"/>
    </source>
</evidence>
<dbReference type="Pfam" id="PF07707">
    <property type="entry name" value="BACK"/>
    <property type="match status" value="1"/>
</dbReference>
<dbReference type="UniPathway" id="UPA00143"/>
<gene>
    <name evidence="7" type="ORF">NMOB1V02_LOCUS6464</name>
</gene>
<name>A0A7R9BRE4_9CRUS</name>
<dbReference type="FunFam" id="1.25.40.420:FF:000001">
    <property type="entry name" value="Kelch-like family member 12"/>
    <property type="match status" value="1"/>
</dbReference>
<evidence type="ECO:0000256" key="5">
    <source>
        <dbReference type="SAM" id="MobiDB-lite"/>
    </source>
</evidence>
<dbReference type="PRINTS" id="PR00501">
    <property type="entry name" value="KELCHREPEAT"/>
</dbReference>
<dbReference type="GO" id="GO:0016567">
    <property type="term" value="P:protein ubiquitination"/>
    <property type="evidence" value="ECO:0007669"/>
    <property type="project" value="UniProtKB-UniPathway"/>
</dbReference>
<dbReference type="PANTHER" id="PTHR45632:SF3">
    <property type="entry name" value="KELCH-LIKE PROTEIN 32"/>
    <property type="match status" value="1"/>
</dbReference>
<evidence type="ECO:0000256" key="2">
    <source>
        <dbReference type="ARBA" id="ARBA00022441"/>
    </source>
</evidence>
<dbReference type="PIRSF" id="PIRSF037037">
    <property type="entry name" value="Kelch-like_protein_gigaxonin"/>
    <property type="match status" value="1"/>
</dbReference>